<comment type="caution">
    <text evidence="13">The sequence shown here is derived from an EMBL/GenBank/DDBJ whole genome shotgun (WGS) entry which is preliminary data.</text>
</comment>
<dbReference type="Gene3D" id="3.30.160.70">
    <property type="entry name" value="Methylated DNA-protein cysteine methyltransferase domain"/>
    <property type="match status" value="1"/>
</dbReference>
<dbReference type="EMBL" id="SDVB01000170">
    <property type="protein sequence ID" value="RYC17838.1"/>
    <property type="molecule type" value="Genomic_DNA"/>
</dbReference>
<dbReference type="InterPro" id="IPR036388">
    <property type="entry name" value="WH-like_DNA-bd_sf"/>
</dbReference>
<dbReference type="GO" id="GO:0003700">
    <property type="term" value="F:DNA-binding transcription factor activity"/>
    <property type="evidence" value="ECO:0007669"/>
    <property type="project" value="InterPro"/>
</dbReference>
<dbReference type="SUPFAM" id="SSF57884">
    <property type="entry name" value="Ada DNA repair protein, N-terminal domain (N-Ada 10)"/>
    <property type="match status" value="1"/>
</dbReference>
<dbReference type="PROSITE" id="PS00374">
    <property type="entry name" value="MGMT"/>
    <property type="match status" value="1"/>
</dbReference>
<dbReference type="Gene3D" id="1.10.10.10">
    <property type="entry name" value="Winged helix-like DNA-binding domain superfamily/Winged helix DNA-binding domain"/>
    <property type="match status" value="1"/>
</dbReference>
<comment type="catalytic activity">
    <reaction evidence="9">
        <text>a 6-O-methyl-2'-deoxyguanosine in DNA + L-cysteinyl-[protein] = S-methyl-L-cysteinyl-[protein] + a 2'-deoxyguanosine in DNA</text>
        <dbReference type="Rhea" id="RHEA:24000"/>
        <dbReference type="Rhea" id="RHEA-COMP:10131"/>
        <dbReference type="Rhea" id="RHEA-COMP:10132"/>
        <dbReference type="Rhea" id="RHEA-COMP:11367"/>
        <dbReference type="Rhea" id="RHEA-COMP:11368"/>
        <dbReference type="ChEBI" id="CHEBI:29950"/>
        <dbReference type="ChEBI" id="CHEBI:82612"/>
        <dbReference type="ChEBI" id="CHEBI:85445"/>
        <dbReference type="ChEBI" id="CHEBI:85448"/>
        <dbReference type="EC" id="2.1.1.63"/>
    </reaction>
</comment>
<evidence type="ECO:0000256" key="9">
    <source>
        <dbReference type="ARBA" id="ARBA00049348"/>
    </source>
</evidence>
<dbReference type="RefSeq" id="WP_129331412.1">
    <property type="nucleotide sequence ID" value="NZ_SDVB01000170.1"/>
</dbReference>
<keyword evidence="8" id="KW-0234">DNA repair</keyword>
<keyword evidence="11" id="KW-0479">Metal-binding</keyword>
<dbReference type="Pfam" id="PF01035">
    <property type="entry name" value="DNA_binding_1"/>
    <property type="match status" value="1"/>
</dbReference>
<evidence type="ECO:0000256" key="3">
    <source>
        <dbReference type="ARBA" id="ARBA00011918"/>
    </source>
</evidence>
<name>A0A4Q2THH0_9HYPH</name>
<comment type="catalytic activity">
    <reaction evidence="1">
        <text>a 4-O-methyl-thymidine in DNA + L-cysteinyl-[protein] = a thymidine in DNA + S-methyl-L-cysteinyl-[protein]</text>
        <dbReference type="Rhea" id="RHEA:53428"/>
        <dbReference type="Rhea" id="RHEA-COMP:10131"/>
        <dbReference type="Rhea" id="RHEA-COMP:10132"/>
        <dbReference type="Rhea" id="RHEA-COMP:13555"/>
        <dbReference type="Rhea" id="RHEA-COMP:13556"/>
        <dbReference type="ChEBI" id="CHEBI:29950"/>
        <dbReference type="ChEBI" id="CHEBI:82612"/>
        <dbReference type="ChEBI" id="CHEBI:137386"/>
        <dbReference type="ChEBI" id="CHEBI:137387"/>
        <dbReference type="EC" id="2.1.1.63"/>
    </reaction>
</comment>
<keyword evidence="11" id="KW-0862">Zinc</keyword>
<dbReference type="PANTHER" id="PTHR10815:SF5">
    <property type="entry name" value="METHYLATED-DNA--PROTEIN-CYSTEINE METHYLTRANSFERASE"/>
    <property type="match status" value="1"/>
</dbReference>
<dbReference type="GO" id="GO:0043565">
    <property type="term" value="F:sequence-specific DNA binding"/>
    <property type="evidence" value="ECO:0007669"/>
    <property type="project" value="InterPro"/>
</dbReference>
<feature type="active site" description="Nucleophile; methyl group acceptor from methylphosphotriester" evidence="10">
    <location>
        <position position="37"/>
    </location>
</feature>
<dbReference type="SUPFAM" id="SSF53155">
    <property type="entry name" value="Methylated DNA-protein cysteine methyltransferase domain"/>
    <property type="match status" value="1"/>
</dbReference>
<evidence type="ECO:0000313" key="14">
    <source>
        <dbReference type="Proteomes" id="UP000291088"/>
    </source>
</evidence>
<dbReference type="InterPro" id="IPR036631">
    <property type="entry name" value="MGMT_N_sf"/>
</dbReference>
<evidence type="ECO:0000256" key="1">
    <source>
        <dbReference type="ARBA" id="ARBA00001286"/>
    </source>
</evidence>
<proteinExistence type="inferred from homology"/>
<keyword evidence="7" id="KW-0010">Activator</keyword>
<dbReference type="SUPFAM" id="SSF46767">
    <property type="entry name" value="Methylated DNA-protein cysteine methyltransferase, C-terminal domain"/>
    <property type="match status" value="1"/>
</dbReference>
<dbReference type="SMART" id="SM00342">
    <property type="entry name" value="HTH_ARAC"/>
    <property type="match status" value="1"/>
</dbReference>
<feature type="binding site" evidence="11">
    <location>
        <position position="41"/>
    </location>
    <ligand>
        <name>Zn(2+)</name>
        <dbReference type="ChEBI" id="CHEBI:29105"/>
    </ligand>
</feature>
<evidence type="ECO:0000256" key="6">
    <source>
        <dbReference type="ARBA" id="ARBA00022763"/>
    </source>
</evidence>
<evidence type="ECO:0000256" key="4">
    <source>
        <dbReference type="ARBA" id="ARBA00022603"/>
    </source>
</evidence>
<dbReference type="FunFam" id="1.10.10.10:FF:000214">
    <property type="entry name" value="Methylated-DNA--protein-cysteine methyltransferase"/>
    <property type="match status" value="1"/>
</dbReference>
<dbReference type="Pfam" id="PF12833">
    <property type="entry name" value="HTH_18"/>
    <property type="match status" value="1"/>
</dbReference>
<evidence type="ECO:0000256" key="8">
    <source>
        <dbReference type="ARBA" id="ARBA00023204"/>
    </source>
</evidence>
<dbReference type="GO" id="GO:0032259">
    <property type="term" value="P:methylation"/>
    <property type="evidence" value="ECO:0007669"/>
    <property type="project" value="UniProtKB-KW"/>
</dbReference>
<keyword evidence="6" id="KW-0227">DNA damage</keyword>
<dbReference type="InterPro" id="IPR001497">
    <property type="entry name" value="MethylDNA_cys_MeTrfase_AS"/>
</dbReference>
<dbReference type="InterPro" id="IPR036217">
    <property type="entry name" value="MethylDNA_cys_MeTrfase_DNAb"/>
</dbReference>
<evidence type="ECO:0000259" key="12">
    <source>
        <dbReference type="PROSITE" id="PS01124"/>
    </source>
</evidence>
<sequence>MLFNRPTDDTLYDALLKRDAAYEGFAWVCVTTTRIFCRLTCPARKPKRENCIFEESIAACLEAGYRPCLRCRPMLRYKDNDPTVTSLLEALECEPERRWRESDLLAMGLDLSTVRRAFKRQFGMSFLEIARLRRVGLAAETLAEGAPVIEAQLDAGFESGSGFRAAITQLIGSAPRHLRGKGLLKADWIETPIGPMMAIADDHALHLLEFADRPALPTEIRRIRERTGCGIVLGRAAPIDLVEQELKRYFDGDRAAFDVRIAGHGTPFERAVWEALRQISPGTVQSYGILAAAMGRPGSVRAVGRANGANQIAIVIPCHRVIGADGGLTGYGGGLWRKRWLLEHERRMAAGRGRVEAAE</sequence>
<evidence type="ECO:0000313" key="13">
    <source>
        <dbReference type="EMBL" id="RYC17838.1"/>
    </source>
</evidence>
<dbReference type="InterPro" id="IPR035451">
    <property type="entry name" value="Ada-like_dom_sf"/>
</dbReference>
<comment type="similarity">
    <text evidence="2">Belongs to the MGMT family.</text>
</comment>
<evidence type="ECO:0000256" key="5">
    <source>
        <dbReference type="ARBA" id="ARBA00022679"/>
    </source>
</evidence>
<dbReference type="CDD" id="cd06445">
    <property type="entry name" value="ATase"/>
    <property type="match status" value="1"/>
</dbReference>
<dbReference type="PROSITE" id="PS01124">
    <property type="entry name" value="HTH_ARAC_FAMILY_2"/>
    <property type="match status" value="1"/>
</dbReference>
<feature type="active site" description="Nucleophile; methyl group acceptor from either O6-methylguanine or O4-methylthymine" evidence="10">
    <location>
        <position position="318"/>
    </location>
</feature>
<dbReference type="GO" id="GO:0006281">
    <property type="term" value="P:DNA repair"/>
    <property type="evidence" value="ECO:0007669"/>
    <property type="project" value="UniProtKB-KW"/>
</dbReference>
<dbReference type="NCBIfam" id="TIGR00589">
    <property type="entry name" value="ogt"/>
    <property type="match status" value="1"/>
</dbReference>
<comment type="cofactor">
    <cofactor evidence="11">
        <name>Zn(2+)</name>
        <dbReference type="ChEBI" id="CHEBI:29105"/>
    </cofactor>
    <text evidence="11">Binds 1 zinc ion per subunit.</text>
</comment>
<keyword evidence="14" id="KW-1185">Reference proteome</keyword>
<dbReference type="GO" id="GO:0003908">
    <property type="term" value="F:methylated-DNA-[protein]-cysteine S-methyltransferase activity"/>
    <property type="evidence" value="ECO:0007669"/>
    <property type="project" value="UniProtKB-EC"/>
</dbReference>
<dbReference type="InterPro" id="IPR004026">
    <property type="entry name" value="Ada_DNA_repair_Zn-bd"/>
</dbReference>
<evidence type="ECO:0000256" key="11">
    <source>
        <dbReference type="PIRSR" id="PIRSR000409-3"/>
    </source>
</evidence>
<keyword evidence="5" id="KW-0808">Transferase</keyword>
<dbReference type="InterPro" id="IPR018060">
    <property type="entry name" value="HTH_AraC"/>
</dbReference>
<feature type="binding site" evidence="11">
    <location>
        <position position="71"/>
    </location>
    <ligand>
        <name>Zn(2+)</name>
        <dbReference type="ChEBI" id="CHEBI:29105"/>
    </ligand>
</feature>
<protein>
    <recommendedName>
        <fullName evidence="3">methylated-DNA--[protein]-cysteine S-methyltransferase</fullName>
        <ecNumber evidence="3">2.1.1.63</ecNumber>
    </recommendedName>
</protein>
<dbReference type="EC" id="2.1.1.63" evidence="3"/>
<feature type="binding site" evidence="11">
    <location>
        <position position="37"/>
    </location>
    <ligand>
        <name>Zn(2+)</name>
        <dbReference type="ChEBI" id="CHEBI:29105"/>
    </ligand>
</feature>
<feature type="binding site" evidence="11">
    <location>
        <position position="68"/>
    </location>
    <ligand>
        <name>Zn(2+)</name>
        <dbReference type="ChEBI" id="CHEBI:29105"/>
    </ligand>
</feature>
<keyword evidence="4" id="KW-0489">Methyltransferase</keyword>
<feature type="domain" description="HTH araC/xylS-type" evidence="12">
    <location>
        <begin position="107"/>
        <end position="181"/>
    </location>
</feature>
<evidence type="ECO:0000256" key="2">
    <source>
        <dbReference type="ARBA" id="ARBA00008711"/>
    </source>
</evidence>
<dbReference type="InterPro" id="IPR014048">
    <property type="entry name" value="MethylDNA_cys_MeTrfase_DNA-bd"/>
</dbReference>
<dbReference type="Pfam" id="PF02805">
    <property type="entry name" value="Ada_Zn_binding"/>
    <property type="match status" value="1"/>
</dbReference>
<dbReference type="PIRSF" id="PIRSF000409">
    <property type="entry name" value="Ada"/>
    <property type="match status" value="1"/>
</dbReference>
<dbReference type="InterPro" id="IPR016221">
    <property type="entry name" value="Bifunct_regulatory_prot_Ada"/>
</dbReference>
<reference evidence="13 14" key="1">
    <citation type="submission" date="2019-01" db="EMBL/GenBank/DDBJ databases">
        <authorList>
            <person name="Deng T."/>
        </authorList>
    </citation>
    <scope>NUCLEOTIDE SEQUENCE [LARGE SCALE GENOMIC DNA]</scope>
    <source>
        <strain evidence="13 14">F8825</strain>
    </source>
</reference>
<evidence type="ECO:0000256" key="7">
    <source>
        <dbReference type="ARBA" id="ARBA00023159"/>
    </source>
</evidence>
<organism evidence="13 14">
    <name type="scientific">Ciceribacter ferrooxidans</name>
    <dbReference type="NCBI Taxonomy" id="2509717"/>
    <lineage>
        <taxon>Bacteria</taxon>
        <taxon>Pseudomonadati</taxon>
        <taxon>Pseudomonadota</taxon>
        <taxon>Alphaproteobacteria</taxon>
        <taxon>Hyphomicrobiales</taxon>
        <taxon>Rhizobiaceae</taxon>
        <taxon>Ciceribacter</taxon>
    </lineage>
</organism>
<dbReference type="Gene3D" id="1.10.10.60">
    <property type="entry name" value="Homeodomain-like"/>
    <property type="match status" value="1"/>
</dbReference>
<accession>A0A4Q2THH0</accession>
<gene>
    <name evidence="13" type="ORF">EUU22_07655</name>
</gene>
<dbReference type="PANTHER" id="PTHR10815">
    <property type="entry name" value="METHYLATED-DNA--PROTEIN-CYSTEINE METHYLTRANSFERASE"/>
    <property type="match status" value="1"/>
</dbReference>
<dbReference type="AlphaFoldDB" id="A0A4Q2THH0"/>
<dbReference type="OrthoDB" id="9802228at2"/>
<dbReference type="GO" id="GO:0008270">
    <property type="term" value="F:zinc ion binding"/>
    <property type="evidence" value="ECO:0007669"/>
    <property type="project" value="InterPro"/>
</dbReference>
<evidence type="ECO:0000256" key="10">
    <source>
        <dbReference type="PIRSR" id="PIRSR000409-1"/>
    </source>
</evidence>
<dbReference type="Proteomes" id="UP000291088">
    <property type="component" value="Unassembled WGS sequence"/>
</dbReference>
<dbReference type="Gene3D" id="3.40.10.10">
    <property type="entry name" value="DNA Methylphosphotriester Repair Domain"/>
    <property type="match status" value="1"/>
</dbReference>